<evidence type="ECO:0000313" key="2">
    <source>
        <dbReference type="EMBL" id="RDY28029.1"/>
    </source>
</evidence>
<dbReference type="EMBL" id="NOJY02000009">
    <property type="protein sequence ID" value="RDY28029.1"/>
    <property type="molecule type" value="Genomic_DNA"/>
</dbReference>
<dbReference type="AlphaFoldDB" id="A0A371J5K3"/>
<keyword evidence="1" id="KW-1133">Transmembrane helix</keyword>
<keyword evidence="1" id="KW-0812">Transmembrane</keyword>
<comment type="caution">
    <text evidence="2">The sequence shown here is derived from an EMBL/GenBank/DDBJ whole genome shotgun (WGS) entry which is preliminary data.</text>
</comment>
<name>A0A371J5K3_9FIRM</name>
<dbReference type="InterPro" id="IPR012156">
    <property type="entry name" value="Cold_shock_CspA"/>
</dbReference>
<dbReference type="OrthoDB" id="1698854at2"/>
<dbReference type="Proteomes" id="UP000215694">
    <property type="component" value="Unassembled WGS sequence"/>
</dbReference>
<dbReference type="Pfam" id="PF06961">
    <property type="entry name" value="DUF1294"/>
    <property type="match status" value="1"/>
</dbReference>
<feature type="transmembrane region" description="Helical" evidence="1">
    <location>
        <begin position="67"/>
        <end position="85"/>
    </location>
</feature>
<keyword evidence="1" id="KW-0472">Membrane</keyword>
<dbReference type="RefSeq" id="WP_094365952.1">
    <property type="nucleotide sequence ID" value="NZ_NOJY02000009.1"/>
</dbReference>
<proteinExistence type="predicted"/>
<gene>
    <name evidence="2" type="ORF">CHL78_006915</name>
</gene>
<reference evidence="2 3" key="1">
    <citation type="journal article" date="2017" name="Genome Announc.">
        <title>Draft Genome Sequence of Romboutsia weinsteinii sp. nov. Strain CCRI-19649(T) Isolated from Surface Water.</title>
        <authorList>
            <person name="Maheux A.F."/>
            <person name="Boudreau D.K."/>
            <person name="Berube E."/>
            <person name="Boissinot M."/>
            <person name="Cantin P."/>
            <person name="Raymond F."/>
            <person name="Corbeil J."/>
            <person name="Omar R.F."/>
            <person name="Bergeron M.G."/>
        </authorList>
    </citation>
    <scope>NUCLEOTIDE SEQUENCE [LARGE SCALE GENOMIC DNA]</scope>
    <source>
        <strain evidence="2 3">CCRI-19649</strain>
    </source>
</reference>
<evidence type="ECO:0000313" key="3">
    <source>
        <dbReference type="Proteomes" id="UP000215694"/>
    </source>
</evidence>
<organism evidence="2 3">
    <name type="scientific">Romboutsia weinsteinii</name>
    <dbReference type="NCBI Taxonomy" id="2020949"/>
    <lineage>
        <taxon>Bacteria</taxon>
        <taxon>Bacillati</taxon>
        <taxon>Bacillota</taxon>
        <taxon>Clostridia</taxon>
        <taxon>Peptostreptococcales</taxon>
        <taxon>Peptostreptococcaceae</taxon>
        <taxon>Romboutsia</taxon>
    </lineage>
</organism>
<feature type="transmembrane region" description="Helical" evidence="1">
    <location>
        <begin position="6"/>
        <end position="22"/>
    </location>
</feature>
<dbReference type="PIRSF" id="PIRSF002599">
    <property type="entry name" value="Cold_shock_A"/>
    <property type="match status" value="1"/>
</dbReference>
<accession>A0A371J5K3</accession>
<sequence length="86" mass="9922">MGNIFLYYILAINILAYFLMYIDKRKAIEKKWRIKEVTLISVALIGGSIGSILGMYNFRHKTKHNKFVVGIPIIIISQVILLIIVR</sequence>
<evidence type="ECO:0000256" key="1">
    <source>
        <dbReference type="SAM" id="Phobius"/>
    </source>
</evidence>
<dbReference type="GO" id="GO:0003676">
    <property type="term" value="F:nucleic acid binding"/>
    <property type="evidence" value="ECO:0007669"/>
    <property type="project" value="InterPro"/>
</dbReference>
<protein>
    <submittedName>
        <fullName evidence="2">DUF1294 domain-containing protein</fullName>
    </submittedName>
</protein>
<keyword evidence="3" id="KW-1185">Reference proteome</keyword>
<feature type="transmembrane region" description="Helical" evidence="1">
    <location>
        <begin position="34"/>
        <end position="55"/>
    </location>
</feature>
<dbReference type="InterPro" id="IPR010718">
    <property type="entry name" value="DUF1294"/>
</dbReference>